<dbReference type="Gene3D" id="3.90.226.10">
    <property type="entry name" value="2-enoyl-CoA Hydratase, Chain A, domain 1"/>
    <property type="match status" value="1"/>
</dbReference>
<dbReference type="GO" id="GO:0003824">
    <property type="term" value="F:catalytic activity"/>
    <property type="evidence" value="ECO:0007669"/>
    <property type="project" value="UniProtKB-ARBA"/>
</dbReference>
<geneLocation type="plasmid" evidence="1 2">
    <name>unnamed1</name>
</geneLocation>
<name>A0A4P7DBY1_9BURK</name>
<accession>A0A4P7DBY1</accession>
<evidence type="ECO:0000313" key="2">
    <source>
        <dbReference type="Proteomes" id="UP000295727"/>
    </source>
</evidence>
<sequence>MKRGSIGVLTMNEPLVNGLGFALRAAVVSLLDRAVADPEIEAIVLGGDEQIFSAGADVREFGTACWQPAPLLVKLADEGRTFN</sequence>
<protein>
    <recommendedName>
        <fullName evidence="3">Enoyl-CoA hydratase</fullName>
    </recommendedName>
</protein>
<dbReference type="SUPFAM" id="SSF52096">
    <property type="entry name" value="ClpP/crotonase"/>
    <property type="match status" value="1"/>
</dbReference>
<evidence type="ECO:0000313" key="1">
    <source>
        <dbReference type="EMBL" id="QBR04444.1"/>
    </source>
</evidence>
<dbReference type="InterPro" id="IPR001753">
    <property type="entry name" value="Enoyl-CoA_hydra/iso"/>
</dbReference>
<dbReference type="InterPro" id="IPR029045">
    <property type="entry name" value="ClpP/crotonase-like_dom_sf"/>
</dbReference>
<proteinExistence type="predicted"/>
<keyword evidence="1" id="KW-0614">Plasmid</keyword>
<dbReference type="EMBL" id="CP038152">
    <property type="protein sequence ID" value="QBR04444.1"/>
    <property type="molecule type" value="Genomic_DNA"/>
</dbReference>
<gene>
    <name evidence="1" type="ORF">E1956_43055</name>
</gene>
<evidence type="ECO:0008006" key="3">
    <source>
        <dbReference type="Google" id="ProtNLM"/>
    </source>
</evidence>
<dbReference type="OrthoDB" id="9807606at2"/>
<keyword evidence="2" id="KW-1185">Reference proteome</keyword>
<organism evidence="1 2">
    <name type="scientific">Paraburkholderia pallida</name>
    <dbReference type="NCBI Taxonomy" id="2547399"/>
    <lineage>
        <taxon>Bacteria</taxon>
        <taxon>Pseudomonadati</taxon>
        <taxon>Pseudomonadota</taxon>
        <taxon>Betaproteobacteria</taxon>
        <taxon>Burkholderiales</taxon>
        <taxon>Burkholderiaceae</taxon>
        <taxon>Paraburkholderia</taxon>
    </lineage>
</organism>
<dbReference type="AlphaFoldDB" id="A0A4P7DBY1"/>
<reference evidence="1 2" key="1">
    <citation type="submission" date="2019-03" db="EMBL/GenBank/DDBJ databases">
        <title>Paraburkholderia sp. 7MH5, isolated from subtropical forest soil.</title>
        <authorList>
            <person name="Gao Z.-H."/>
            <person name="Qiu L.-H."/>
        </authorList>
    </citation>
    <scope>NUCLEOTIDE SEQUENCE [LARGE SCALE GENOMIC DNA]</scope>
    <source>
        <strain evidence="1 2">7MH5</strain>
        <plasmid evidence="1 2">unnamed1</plasmid>
    </source>
</reference>
<dbReference type="Proteomes" id="UP000295727">
    <property type="component" value="Plasmid unnamed1"/>
</dbReference>
<dbReference type="KEGG" id="ppai:E1956_43055"/>
<dbReference type="Pfam" id="PF00378">
    <property type="entry name" value="ECH_1"/>
    <property type="match status" value="1"/>
</dbReference>